<evidence type="ECO:0000256" key="6">
    <source>
        <dbReference type="ARBA" id="ARBA00022859"/>
    </source>
</evidence>
<accession>A0A0D3S1L1</accession>
<dbReference type="EMBL" id="KP136750">
    <property type="protein sequence ID" value="AJS19100.1"/>
    <property type="molecule type" value="mRNA"/>
</dbReference>
<comment type="similarity">
    <text evidence="2">Belongs to the attacin/sarcotoxin-2 family.</text>
</comment>
<evidence type="ECO:0000313" key="9">
    <source>
        <dbReference type="EMBL" id="AJS19100.1"/>
    </source>
</evidence>
<evidence type="ECO:0000256" key="5">
    <source>
        <dbReference type="ARBA" id="ARBA00022588"/>
    </source>
</evidence>
<sequence>MFGDNKRNFNTVDVTGKANLWKSADRATSLDLTGRGVSKNFGGPLDGQTNGKHIGVGLSHDFIPQLN</sequence>
<keyword evidence="3" id="KW-0964">Secreted</keyword>
<feature type="non-terminal residue" evidence="9">
    <location>
        <position position="1"/>
    </location>
</feature>
<keyword evidence="6" id="KW-0391">Immunity</keyword>
<comment type="subcellular location">
    <subcellularLocation>
        <location evidence="1">Secreted</location>
    </subcellularLocation>
</comment>
<evidence type="ECO:0000256" key="7">
    <source>
        <dbReference type="ARBA" id="ARBA00023022"/>
    </source>
</evidence>
<dbReference type="GO" id="GO:0005576">
    <property type="term" value="C:extracellular region"/>
    <property type="evidence" value="ECO:0007669"/>
    <property type="project" value="UniProtKB-SubCell"/>
</dbReference>
<dbReference type="VEuPathDB" id="VectorBase:MDOA013864"/>
<evidence type="ECO:0000259" key="8">
    <source>
        <dbReference type="Pfam" id="PF03769"/>
    </source>
</evidence>
<protein>
    <submittedName>
        <fullName evidence="9">Attacin</fullName>
    </submittedName>
</protein>
<dbReference type="GO" id="GO:0042742">
    <property type="term" value="P:defense response to bacterium"/>
    <property type="evidence" value="ECO:0007669"/>
    <property type="project" value="UniProtKB-KW"/>
</dbReference>
<dbReference type="AlphaFoldDB" id="A0A0D3S1L1"/>
<dbReference type="Pfam" id="PF03769">
    <property type="entry name" value="Attacin_C"/>
    <property type="match status" value="1"/>
</dbReference>
<dbReference type="InterPro" id="IPR005521">
    <property type="entry name" value="Attacin_C"/>
</dbReference>
<evidence type="ECO:0000256" key="3">
    <source>
        <dbReference type="ARBA" id="ARBA00022525"/>
    </source>
</evidence>
<feature type="domain" description="Attacin C-terminal" evidence="8">
    <location>
        <begin position="8"/>
        <end position="62"/>
    </location>
</feature>
<evidence type="ECO:0000256" key="1">
    <source>
        <dbReference type="ARBA" id="ARBA00004613"/>
    </source>
</evidence>
<reference evidence="9" key="1">
    <citation type="submission" date="2014-11" db="EMBL/GenBank/DDBJ databases">
        <title>Isolation and molecular characterization of antibacterial gene from the house fly Musca domestica (Diptera: Muscidae).</title>
        <authorList>
            <person name="Mahmoud S."/>
            <person name="Mohamed A."/>
            <person name="Assar A."/>
            <person name="Aboelmahasen M."/>
        </authorList>
    </citation>
    <scope>NUCLEOTIDE SEQUENCE</scope>
    <source>
        <strain evidence="9">E</strain>
        <tissue evidence="9">Whole body</tissue>
    </source>
</reference>
<evidence type="ECO:0000256" key="2">
    <source>
        <dbReference type="ARBA" id="ARBA00007550"/>
    </source>
</evidence>
<name>A0A0D3S1L1_MUSDO</name>
<evidence type="ECO:0000256" key="4">
    <source>
        <dbReference type="ARBA" id="ARBA00022529"/>
    </source>
</evidence>
<keyword evidence="4" id="KW-0929">Antimicrobial</keyword>
<keyword evidence="7" id="KW-0044">Antibiotic</keyword>
<keyword evidence="5" id="KW-0399">Innate immunity</keyword>
<proteinExistence type="evidence at transcript level"/>
<organism evidence="9">
    <name type="scientific">Musca domestica</name>
    <name type="common">House fly</name>
    <dbReference type="NCBI Taxonomy" id="7370"/>
    <lineage>
        <taxon>Eukaryota</taxon>
        <taxon>Metazoa</taxon>
        <taxon>Ecdysozoa</taxon>
        <taxon>Arthropoda</taxon>
        <taxon>Hexapoda</taxon>
        <taxon>Insecta</taxon>
        <taxon>Pterygota</taxon>
        <taxon>Neoptera</taxon>
        <taxon>Endopterygota</taxon>
        <taxon>Diptera</taxon>
        <taxon>Brachycera</taxon>
        <taxon>Muscomorpha</taxon>
        <taxon>Muscoidea</taxon>
        <taxon>Muscidae</taxon>
        <taxon>Musca</taxon>
    </lineage>
</organism>
<dbReference type="GO" id="GO:0045087">
    <property type="term" value="P:innate immune response"/>
    <property type="evidence" value="ECO:0007669"/>
    <property type="project" value="UniProtKB-KW"/>
</dbReference>